<feature type="transmembrane region" description="Helical" evidence="5">
    <location>
        <begin position="34"/>
        <end position="53"/>
    </location>
</feature>
<evidence type="ECO:0000313" key="8">
    <source>
        <dbReference type="Proteomes" id="UP000663832"/>
    </source>
</evidence>
<keyword evidence="4 5" id="KW-0472">Membrane</keyword>
<dbReference type="AlphaFoldDB" id="A0A813SWP3"/>
<dbReference type="PRINTS" id="PR00259">
    <property type="entry name" value="TMFOUR"/>
</dbReference>
<dbReference type="Proteomes" id="UP000663832">
    <property type="component" value="Unassembled WGS sequence"/>
</dbReference>
<proteinExistence type="predicted"/>
<evidence type="ECO:0000256" key="5">
    <source>
        <dbReference type="SAM" id="Phobius"/>
    </source>
</evidence>
<evidence type="ECO:0000256" key="1">
    <source>
        <dbReference type="ARBA" id="ARBA00004141"/>
    </source>
</evidence>
<evidence type="ECO:0000256" key="3">
    <source>
        <dbReference type="ARBA" id="ARBA00022989"/>
    </source>
</evidence>
<dbReference type="EMBL" id="CAJNOI010000016">
    <property type="protein sequence ID" value="CAF0815040.1"/>
    <property type="molecule type" value="Genomic_DNA"/>
</dbReference>
<dbReference type="PANTHER" id="PTHR19282:SF544">
    <property type="entry name" value="TETRASPANIN"/>
    <property type="match status" value="1"/>
</dbReference>
<gene>
    <name evidence="7" type="ORF">BJG266_LOCUS5945</name>
    <name evidence="6" type="ORF">QVE165_LOCUS4355</name>
</gene>
<dbReference type="SUPFAM" id="SSF48652">
    <property type="entry name" value="Tetraspanin"/>
    <property type="match status" value="1"/>
</dbReference>
<evidence type="ECO:0000313" key="7">
    <source>
        <dbReference type="EMBL" id="CAF0815040.1"/>
    </source>
</evidence>
<sequence length="224" mass="24941">MWHWLRESHVASIEHTVCHFWTCSRGAWHLHEGYFPFILIGGGVLVVLIALLGCMGSLWCNRCMLYMYATAAIILMILQLIGFGMAVGYKKKLETVYHDGLKKVFTKALAQNETKVLEAFHKLEDTVKCCGVDGVTDYPTGLTPTSCWQHTDGCATVIINVLEKNLPIIGGSLGGVLVLELLCLIFTLILAKNLAHAKEETYSSNPGEVIRELVPGRRANYRKF</sequence>
<organism evidence="6 8">
    <name type="scientific">Adineta steineri</name>
    <dbReference type="NCBI Taxonomy" id="433720"/>
    <lineage>
        <taxon>Eukaryota</taxon>
        <taxon>Metazoa</taxon>
        <taxon>Spiralia</taxon>
        <taxon>Gnathifera</taxon>
        <taxon>Rotifera</taxon>
        <taxon>Eurotatoria</taxon>
        <taxon>Bdelloidea</taxon>
        <taxon>Adinetida</taxon>
        <taxon>Adinetidae</taxon>
        <taxon>Adineta</taxon>
    </lineage>
</organism>
<evidence type="ECO:0000313" key="6">
    <source>
        <dbReference type="EMBL" id="CAF0803629.1"/>
    </source>
</evidence>
<feature type="transmembrane region" description="Helical" evidence="5">
    <location>
        <begin position="65"/>
        <end position="89"/>
    </location>
</feature>
<dbReference type="OrthoDB" id="438211at2759"/>
<evidence type="ECO:0000256" key="2">
    <source>
        <dbReference type="ARBA" id="ARBA00022692"/>
    </source>
</evidence>
<feature type="transmembrane region" description="Helical" evidence="5">
    <location>
        <begin position="168"/>
        <end position="191"/>
    </location>
</feature>
<keyword evidence="3 5" id="KW-1133">Transmembrane helix</keyword>
<accession>A0A813SWP3</accession>
<dbReference type="InterPro" id="IPR008952">
    <property type="entry name" value="Tetraspanin_EC2_sf"/>
</dbReference>
<keyword evidence="2 5" id="KW-0812">Transmembrane</keyword>
<dbReference type="EMBL" id="CAJNOM010000016">
    <property type="protein sequence ID" value="CAF0803629.1"/>
    <property type="molecule type" value="Genomic_DNA"/>
</dbReference>
<comment type="subcellular location">
    <subcellularLocation>
        <location evidence="1">Membrane</location>
        <topology evidence="1">Multi-pass membrane protein</topology>
    </subcellularLocation>
</comment>
<comment type="caution">
    <text evidence="6">The sequence shown here is derived from an EMBL/GenBank/DDBJ whole genome shotgun (WGS) entry which is preliminary data.</text>
</comment>
<protein>
    <recommendedName>
        <fullName evidence="9">Tetraspanin</fullName>
    </recommendedName>
</protein>
<evidence type="ECO:0000256" key="4">
    <source>
        <dbReference type="ARBA" id="ARBA00023136"/>
    </source>
</evidence>
<evidence type="ECO:0008006" key="9">
    <source>
        <dbReference type="Google" id="ProtNLM"/>
    </source>
</evidence>
<dbReference type="Proteomes" id="UP000663877">
    <property type="component" value="Unassembled WGS sequence"/>
</dbReference>
<dbReference type="CDD" id="cd03127">
    <property type="entry name" value="tetraspanin_LEL"/>
    <property type="match status" value="1"/>
</dbReference>
<dbReference type="Gene3D" id="1.10.1450.10">
    <property type="entry name" value="Tetraspanin"/>
    <property type="match status" value="1"/>
</dbReference>
<keyword evidence="8" id="KW-1185">Reference proteome</keyword>
<reference evidence="6" key="1">
    <citation type="submission" date="2021-02" db="EMBL/GenBank/DDBJ databases">
        <authorList>
            <person name="Nowell W R."/>
        </authorList>
    </citation>
    <scope>NUCLEOTIDE SEQUENCE</scope>
</reference>
<dbReference type="PANTHER" id="PTHR19282">
    <property type="entry name" value="TETRASPANIN"/>
    <property type="match status" value="1"/>
</dbReference>
<dbReference type="Pfam" id="PF00335">
    <property type="entry name" value="Tetraspanin"/>
    <property type="match status" value="1"/>
</dbReference>
<dbReference type="InterPro" id="IPR018499">
    <property type="entry name" value="Tetraspanin/Peripherin"/>
</dbReference>
<dbReference type="GO" id="GO:0005886">
    <property type="term" value="C:plasma membrane"/>
    <property type="evidence" value="ECO:0007669"/>
    <property type="project" value="TreeGrafter"/>
</dbReference>
<name>A0A813SWP3_9BILA</name>